<sequence>MASFPLRMPDDLKDEAARLAEAAGVSLNQYVVAALASRVGAQAEATRYFAARAARAAPGRAREILNRSGAGNAPRDDDRLE</sequence>
<organism evidence="2 3">
    <name type="scientific">Azospirillum endophyticum</name>
    <dbReference type="NCBI Taxonomy" id="2800326"/>
    <lineage>
        <taxon>Bacteria</taxon>
        <taxon>Pseudomonadati</taxon>
        <taxon>Pseudomonadota</taxon>
        <taxon>Alphaproteobacteria</taxon>
        <taxon>Rhodospirillales</taxon>
        <taxon>Azospirillaceae</taxon>
        <taxon>Azospirillum</taxon>
    </lineage>
</organism>
<dbReference type="Proteomes" id="UP000652760">
    <property type="component" value="Unassembled WGS sequence"/>
</dbReference>
<dbReference type="Gene3D" id="1.10.1220.10">
    <property type="entry name" value="Met repressor-like"/>
    <property type="match status" value="1"/>
</dbReference>
<accession>A0ABS1F621</accession>
<evidence type="ECO:0000313" key="3">
    <source>
        <dbReference type="Proteomes" id="UP000652760"/>
    </source>
</evidence>
<dbReference type="InterPro" id="IPR010985">
    <property type="entry name" value="Ribbon_hlx_hlx"/>
</dbReference>
<dbReference type="Pfam" id="PF05534">
    <property type="entry name" value="HicB"/>
    <property type="match status" value="1"/>
</dbReference>
<evidence type="ECO:0000313" key="2">
    <source>
        <dbReference type="EMBL" id="MBK1838859.1"/>
    </source>
</evidence>
<feature type="region of interest" description="Disordered" evidence="1">
    <location>
        <begin position="60"/>
        <end position="81"/>
    </location>
</feature>
<evidence type="ECO:0000256" key="1">
    <source>
        <dbReference type="SAM" id="MobiDB-lite"/>
    </source>
</evidence>
<dbReference type="EMBL" id="JAENHM010000046">
    <property type="protein sequence ID" value="MBK1838859.1"/>
    <property type="molecule type" value="Genomic_DNA"/>
</dbReference>
<name>A0ABS1F621_9PROT</name>
<reference evidence="3" key="1">
    <citation type="submission" date="2021-01" db="EMBL/GenBank/DDBJ databases">
        <title>Genome public.</title>
        <authorList>
            <person name="Liu C."/>
            <person name="Sun Q."/>
        </authorList>
    </citation>
    <scope>NUCLEOTIDE SEQUENCE [LARGE SCALE GENOMIC DNA]</scope>
    <source>
        <strain evidence="3">YIM B02556</strain>
    </source>
</reference>
<protein>
    <submittedName>
        <fullName evidence="2">Toxin-antitoxin system HicB family antitoxin</fullName>
    </submittedName>
</protein>
<dbReference type="RefSeq" id="WP_200194468.1">
    <property type="nucleotide sequence ID" value="NZ_JAENHM010000046.1"/>
</dbReference>
<proteinExistence type="predicted"/>
<dbReference type="InterPro" id="IPR008651">
    <property type="entry name" value="Uncharacterised_HicB"/>
</dbReference>
<keyword evidence="3" id="KW-1185">Reference proteome</keyword>
<comment type="caution">
    <text evidence="2">The sequence shown here is derived from an EMBL/GenBank/DDBJ whole genome shotgun (WGS) entry which is preliminary data.</text>
</comment>
<dbReference type="SUPFAM" id="SSF47598">
    <property type="entry name" value="Ribbon-helix-helix"/>
    <property type="match status" value="1"/>
</dbReference>
<gene>
    <name evidence="2" type="ORF">JHL17_15680</name>
</gene>
<dbReference type="InterPro" id="IPR013321">
    <property type="entry name" value="Arc_rbn_hlx_hlx"/>
</dbReference>